<sequence length="69" mass="8407">MESPRKFDEDKARSFIIKEAPQLGVAAERYREFSDYVLKQQRDAWIRGKEFGWKKAWKWRLNKQEEQTA</sequence>
<accession>A0A1F7U128</accession>
<dbReference type="Proteomes" id="UP000177097">
    <property type="component" value="Unassembled WGS sequence"/>
</dbReference>
<organism evidence="1 2">
    <name type="scientific">Candidatus Uhrbacteria bacterium RIFCSPHIGHO2_02_FULL_53_13</name>
    <dbReference type="NCBI Taxonomy" id="1802389"/>
    <lineage>
        <taxon>Bacteria</taxon>
        <taxon>Candidatus Uhriibacteriota</taxon>
    </lineage>
</organism>
<evidence type="ECO:0000313" key="2">
    <source>
        <dbReference type="Proteomes" id="UP000177097"/>
    </source>
</evidence>
<comment type="caution">
    <text evidence="1">The sequence shown here is derived from an EMBL/GenBank/DDBJ whole genome shotgun (WGS) entry which is preliminary data.</text>
</comment>
<name>A0A1F7U128_9BACT</name>
<proteinExistence type="predicted"/>
<reference evidence="1 2" key="1">
    <citation type="journal article" date="2016" name="Nat. Commun.">
        <title>Thousands of microbial genomes shed light on interconnected biogeochemical processes in an aquifer system.</title>
        <authorList>
            <person name="Anantharaman K."/>
            <person name="Brown C.T."/>
            <person name="Hug L.A."/>
            <person name="Sharon I."/>
            <person name="Castelle C.J."/>
            <person name="Probst A.J."/>
            <person name="Thomas B.C."/>
            <person name="Singh A."/>
            <person name="Wilkins M.J."/>
            <person name="Karaoz U."/>
            <person name="Brodie E.L."/>
            <person name="Williams K.H."/>
            <person name="Hubbard S.S."/>
            <person name="Banfield J.F."/>
        </authorList>
    </citation>
    <scope>NUCLEOTIDE SEQUENCE [LARGE SCALE GENOMIC DNA]</scope>
</reference>
<evidence type="ECO:0000313" key="1">
    <source>
        <dbReference type="EMBL" id="OGL71965.1"/>
    </source>
</evidence>
<dbReference type="AlphaFoldDB" id="A0A1F7U128"/>
<gene>
    <name evidence="1" type="ORF">A3C17_00975</name>
</gene>
<dbReference type="EMBL" id="MGDX01000004">
    <property type="protein sequence ID" value="OGL71965.1"/>
    <property type="molecule type" value="Genomic_DNA"/>
</dbReference>
<protein>
    <submittedName>
        <fullName evidence="1">Uncharacterized protein</fullName>
    </submittedName>
</protein>